<proteinExistence type="predicted"/>
<organism evidence="1">
    <name type="scientific">marine sediment metagenome</name>
    <dbReference type="NCBI Taxonomy" id="412755"/>
    <lineage>
        <taxon>unclassified sequences</taxon>
        <taxon>metagenomes</taxon>
        <taxon>ecological metagenomes</taxon>
    </lineage>
</organism>
<comment type="caution">
    <text evidence="1">The sequence shown here is derived from an EMBL/GenBank/DDBJ whole genome shotgun (WGS) entry which is preliminary data.</text>
</comment>
<dbReference type="InterPro" id="IPR035917">
    <property type="entry name" value="YjbQ-like_sf"/>
</dbReference>
<evidence type="ECO:0000313" key="1">
    <source>
        <dbReference type="EMBL" id="KKM63773.1"/>
    </source>
</evidence>
<name>A0A0F9J2K5_9ZZZZ</name>
<protein>
    <recommendedName>
        <fullName evidence="2">Secondary thiamine-phosphate synthase enzyme</fullName>
    </recommendedName>
</protein>
<dbReference type="Pfam" id="PF01894">
    <property type="entry name" value="YjbQ"/>
    <property type="match status" value="1"/>
</dbReference>
<dbReference type="AlphaFoldDB" id="A0A0F9J2K5"/>
<evidence type="ECO:0008006" key="2">
    <source>
        <dbReference type="Google" id="ProtNLM"/>
    </source>
</evidence>
<sequence>MKAKTKYLTFNTREHREYINITAEVAEVVAEASIAEGMVLVSAMHITSGVFVNDAEPGLLADIDDWLEGLAPFRSDYRHHRTGDVEYLSLVIRAALEDVDLRPGAGGSLVLGVDVADRVREHLVHGPAGRLEPRDCGVRRRPGAGCVFHRKVLPRPGA</sequence>
<reference evidence="1" key="1">
    <citation type="journal article" date="2015" name="Nature">
        <title>Complex archaea that bridge the gap between prokaryotes and eukaryotes.</title>
        <authorList>
            <person name="Spang A."/>
            <person name="Saw J.H."/>
            <person name="Jorgensen S.L."/>
            <person name="Zaremba-Niedzwiedzka K."/>
            <person name="Martijn J."/>
            <person name="Lind A.E."/>
            <person name="van Eijk R."/>
            <person name="Schleper C."/>
            <person name="Guy L."/>
            <person name="Ettema T.J."/>
        </authorList>
    </citation>
    <scope>NUCLEOTIDE SEQUENCE</scope>
</reference>
<accession>A0A0F9J2K5</accession>
<gene>
    <name evidence="1" type="ORF">LCGC14_1508110</name>
</gene>
<dbReference type="EMBL" id="LAZR01011036">
    <property type="protein sequence ID" value="KKM63773.1"/>
    <property type="molecule type" value="Genomic_DNA"/>
</dbReference>
<dbReference type="SUPFAM" id="SSF111038">
    <property type="entry name" value="YjbQ-like"/>
    <property type="match status" value="1"/>
</dbReference>
<dbReference type="Gene3D" id="2.60.120.460">
    <property type="entry name" value="YjbQ-like"/>
    <property type="match status" value="1"/>
</dbReference>
<dbReference type="InterPro" id="IPR001602">
    <property type="entry name" value="UPF0047_YjbQ-like"/>
</dbReference>